<name>A0A497XPH2_9AQUI</name>
<accession>A0A497XPH2</accession>
<dbReference type="EMBL" id="RCCJ01000001">
    <property type="protein sequence ID" value="RLJ70171.1"/>
    <property type="molecule type" value="Genomic_DNA"/>
</dbReference>
<evidence type="ECO:0000313" key="1">
    <source>
        <dbReference type="EMBL" id="RLJ70171.1"/>
    </source>
</evidence>
<reference evidence="1 2" key="1">
    <citation type="submission" date="2018-10" db="EMBL/GenBank/DDBJ databases">
        <title>Genomic Encyclopedia of Archaeal and Bacterial Type Strains, Phase II (KMG-II): from individual species to whole genera.</title>
        <authorList>
            <person name="Goeker M."/>
        </authorList>
    </citation>
    <scope>NUCLEOTIDE SEQUENCE [LARGE SCALE GENOMIC DNA]</scope>
    <source>
        <strain evidence="1 2">DSM 16510</strain>
    </source>
</reference>
<evidence type="ECO:0000313" key="2">
    <source>
        <dbReference type="Proteomes" id="UP000267841"/>
    </source>
</evidence>
<protein>
    <recommendedName>
        <fullName evidence="3">Outer membrane protein with beta-barrel domain</fullName>
    </recommendedName>
</protein>
<evidence type="ECO:0008006" key="3">
    <source>
        <dbReference type="Google" id="ProtNLM"/>
    </source>
</evidence>
<gene>
    <name evidence="1" type="ORF">BCF55_0435</name>
</gene>
<comment type="caution">
    <text evidence="1">The sequence shown here is derived from an EMBL/GenBank/DDBJ whole genome shotgun (WGS) entry which is preliminary data.</text>
</comment>
<organism evidence="1 2">
    <name type="scientific">Hydrogenivirga caldilitoris</name>
    <dbReference type="NCBI Taxonomy" id="246264"/>
    <lineage>
        <taxon>Bacteria</taxon>
        <taxon>Pseudomonadati</taxon>
        <taxon>Aquificota</taxon>
        <taxon>Aquificia</taxon>
        <taxon>Aquificales</taxon>
        <taxon>Aquificaceae</taxon>
        <taxon>Hydrogenivirga</taxon>
    </lineage>
</organism>
<dbReference type="RefSeq" id="WP_121009341.1">
    <property type="nucleotide sequence ID" value="NZ_RCCJ01000001.1"/>
</dbReference>
<dbReference type="Proteomes" id="UP000267841">
    <property type="component" value="Unassembled WGS sequence"/>
</dbReference>
<proteinExistence type="predicted"/>
<dbReference type="OrthoDB" id="5917052at2"/>
<sequence>MLIKIALLLIIFFSLSYSVELRVQAFGGVVYNLPTPLLIKQAGYEEIDLTARYETRPFETSPAPYYVVRGGVWEGGKAWEIELIHSKLYLKNKPAEVQEFQITYGYNYLLLNRAWETGSFIWRVGGGVVITHPSSVVRGKENEYVRYDISGVGIQVGVERVLLRGRNFIVSVEAKLSSAYAEVPIAAGYAVVPNLAVHGILGIGFGF</sequence>
<dbReference type="AlphaFoldDB" id="A0A497XPH2"/>
<keyword evidence="2" id="KW-1185">Reference proteome</keyword>